<dbReference type="Proteomes" id="UP000091918">
    <property type="component" value="Unassembled WGS sequence"/>
</dbReference>
<accession>A0A1B7P5V8</accession>
<evidence type="ECO:0000313" key="1">
    <source>
        <dbReference type="EMBL" id="OAX84369.1"/>
    </source>
</evidence>
<keyword evidence="2" id="KW-1185">Reference proteome</keyword>
<dbReference type="AlphaFoldDB" id="A0A1B7P5V8"/>
<organism evidence="1 2">
    <name type="scientific">Emergomyces africanus</name>
    <dbReference type="NCBI Taxonomy" id="1955775"/>
    <lineage>
        <taxon>Eukaryota</taxon>
        <taxon>Fungi</taxon>
        <taxon>Dikarya</taxon>
        <taxon>Ascomycota</taxon>
        <taxon>Pezizomycotina</taxon>
        <taxon>Eurotiomycetes</taxon>
        <taxon>Eurotiomycetidae</taxon>
        <taxon>Onygenales</taxon>
        <taxon>Ajellomycetaceae</taxon>
        <taxon>Emergomyces</taxon>
    </lineage>
</organism>
<comment type="caution">
    <text evidence="1">The sequence shown here is derived from an EMBL/GenBank/DDBJ whole genome shotgun (WGS) entry which is preliminary data.</text>
</comment>
<protein>
    <submittedName>
        <fullName evidence="1">Uncharacterized protein</fullName>
    </submittedName>
</protein>
<dbReference type="EMBL" id="LGUA01000082">
    <property type="protein sequence ID" value="OAX84369.1"/>
    <property type="molecule type" value="Genomic_DNA"/>
</dbReference>
<evidence type="ECO:0000313" key="2">
    <source>
        <dbReference type="Proteomes" id="UP000091918"/>
    </source>
</evidence>
<name>A0A1B7P5V8_9EURO</name>
<sequence>MYRDSDGTLFLRMEFLKRRIFWKSFGEGSQMVVFAGMRSLPSPGFYDGVTKDCIPHHLFYTQPKDQKISGPFNHEDGLNRVITTQLRIAPKPPRVNNTATNLISVSAISPGYFQTIHQSFLTQTCTKRTILIHKTSKYLSRNATMMLYLWTGKTLDGIQATGITRFHSPTFVAAMTGRQGLGALWNLGLLRQFW</sequence>
<reference evidence="1 2" key="1">
    <citation type="submission" date="2015-07" db="EMBL/GenBank/DDBJ databases">
        <title>Emmonsia species relationships and genome sequence.</title>
        <authorList>
            <person name="Cuomo C.A."/>
            <person name="Schwartz I.S."/>
            <person name="Kenyon C."/>
            <person name="de Hoog G.S."/>
            <person name="Govender N.P."/>
            <person name="Botha A."/>
            <person name="Moreno L."/>
            <person name="de Vries M."/>
            <person name="Munoz J.F."/>
            <person name="Stielow J.B."/>
        </authorList>
    </citation>
    <scope>NUCLEOTIDE SEQUENCE [LARGE SCALE GENOMIC DNA]</scope>
    <source>
        <strain evidence="1 2">CBS 136260</strain>
    </source>
</reference>
<gene>
    <name evidence="1" type="ORF">ACJ72_01261</name>
</gene>
<proteinExistence type="predicted"/>
<dbReference type="OrthoDB" id="4177236at2759"/>